<evidence type="ECO:0000313" key="3">
    <source>
        <dbReference type="Proteomes" id="UP001150569"/>
    </source>
</evidence>
<dbReference type="AlphaFoldDB" id="A0A9W7ZT09"/>
<reference evidence="2" key="1">
    <citation type="submission" date="2022-07" db="EMBL/GenBank/DDBJ databases">
        <title>Phylogenomic reconstructions and comparative analyses of Kickxellomycotina fungi.</title>
        <authorList>
            <person name="Reynolds N.K."/>
            <person name="Stajich J.E."/>
            <person name="Barry K."/>
            <person name="Grigoriev I.V."/>
            <person name="Crous P."/>
            <person name="Smith M.E."/>
        </authorList>
    </citation>
    <scope>NUCLEOTIDE SEQUENCE</scope>
    <source>
        <strain evidence="2">RSA 861</strain>
    </source>
</reference>
<dbReference type="InterPro" id="IPR008554">
    <property type="entry name" value="Glutaredoxin-like"/>
</dbReference>
<comment type="similarity">
    <text evidence="1">Belongs to the glutaredoxin family.</text>
</comment>
<dbReference type="InterPro" id="IPR036249">
    <property type="entry name" value="Thioredoxin-like_sf"/>
</dbReference>
<keyword evidence="3" id="KW-1185">Reference proteome</keyword>
<dbReference type="OrthoDB" id="429967at2759"/>
<protein>
    <recommendedName>
        <fullName evidence="1">Glutaredoxin-like protein</fullName>
    </recommendedName>
</protein>
<dbReference type="Proteomes" id="UP001150569">
    <property type="component" value="Unassembled WGS sequence"/>
</dbReference>
<dbReference type="Gene3D" id="3.40.30.10">
    <property type="entry name" value="Glutaredoxin"/>
    <property type="match status" value="1"/>
</dbReference>
<dbReference type="SUPFAM" id="SSF52833">
    <property type="entry name" value="Thioredoxin-like"/>
    <property type="match status" value="1"/>
</dbReference>
<evidence type="ECO:0000256" key="1">
    <source>
        <dbReference type="RuleBase" id="RU363082"/>
    </source>
</evidence>
<organism evidence="2 3">
    <name type="scientific">Tieghemiomyces parasiticus</name>
    <dbReference type="NCBI Taxonomy" id="78921"/>
    <lineage>
        <taxon>Eukaryota</taxon>
        <taxon>Fungi</taxon>
        <taxon>Fungi incertae sedis</taxon>
        <taxon>Zoopagomycota</taxon>
        <taxon>Kickxellomycotina</taxon>
        <taxon>Dimargaritomycetes</taxon>
        <taxon>Dimargaritales</taxon>
        <taxon>Dimargaritaceae</taxon>
        <taxon>Tieghemiomyces</taxon>
    </lineage>
</organism>
<dbReference type="EMBL" id="JANBPT010001143">
    <property type="protein sequence ID" value="KAJ1909794.1"/>
    <property type="molecule type" value="Genomic_DNA"/>
</dbReference>
<gene>
    <name evidence="2" type="ORF">IWQ60_010986</name>
</gene>
<keyword evidence="1" id="KW-0249">Electron transport</keyword>
<dbReference type="InterPro" id="IPR052565">
    <property type="entry name" value="Glutaredoxin-like_YDR286C"/>
</dbReference>
<evidence type="ECO:0000313" key="2">
    <source>
        <dbReference type="EMBL" id="KAJ1909794.1"/>
    </source>
</evidence>
<dbReference type="Pfam" id="PF05768">
    <property type="entry name" value="Glrx-like"/>
    <property type="match status" value="1"/>
</dbReference>
<accession>A0A9W7ZT09</accession>
<dbReference type="PANTHER" id="PTHR33558">
    <property type="entry name" value="GLUTAREDOXIN-LIKE PROTEIN C5ORF63 HOMOLOG"/>
    <property type="match status" value="1"/>
</dbReference>
<comment type="caution">
    <text evidence="2">The sequence shown here is derived from an EMBL/GenBank/DDBJ whole genome shotgun (WGS) entry which is preliminary data.</text>
</comment>
<dbReference type="PANTHER" id="PTHR33558:SF1">
    <property type="entry name" value="GLUTAREDOXIN-LIKE PROTEIN C5ORF63 HOMOLOG"/>
    <property type="match status" value="1"/>
</dbReference>
<proteinExistence type="inferred from homology"/>
<keyword evidence="1" id="KW-0813">Transport</keyword>
<name>A0A9W7ZT09_9FUNG</name>
<sequence length="87" mass="10097">MSAGRRLLTLFTSNSCSLCADAKQALLTVRKQVPFDLKEVDIHTPENRKECEKYTFDIPVLHIDHKYAMKHRIDQEKLLNLLRQGSQ</sequence>